<dbReference type="AlphaFoldDB" id="A0A1B6Q249"/>
<keyword evidence="3" id="KW-1185">Reference proteome</keyword>
<name>A0A1B6Q249_SORBI</name>
<gene>
    <name evidence="2" type="ORF">SORBI_3003G089700</name>
</gene>
<dbReference type="InParanoid" id="A0A1B6Q249"/>
<dbReference type="Gramene" id="KXG32006">
    <property type="protein sequence ID" value="KXG32006"/>
    <property type="gene ID" value="SORBI_3003G089700"/>
</dbReference>
<sequence>MIYSHRFHEKSSSSTIQRLGLGSRRPGLSCKHIQQAAGTHNQGRGRQHSGQANAKTEPPPGTGCQARSSTVPRTSRCPARTAAGPHCNIQRWWVRVHANLYFSILFSFFSQFRGQH</sequence>
<reference evidence="3" key="2">
    <citation type="journal article" date="2018" name="Plant J.">
        <title>The Sorghum bicolor reference genome: improved assembly, gene annotations, a transcriptome atlas, and signatures of genome organization.</title>
        <authorList>
            <person name="McCormick R.F."/>
            <person name="Truong S.K."/>
            <person name="Sreedasyam A."/>
            <person name="Jenkins J."/>
            <person name="Shu S."/>
            <person name="Sims D."/>
            <person name="Kennedy M."/>
            <person name="Amirebrahimi M."/>
            <person name="Weers B.D."/>
            <person name="McKinley B."/>
            <person name="Mattison A."/>
            <person name="Morishige D.T."/>
            <person name="Grimwood J."/>
            <person name="Schmutz J."/>
            <person name="Mullet J.E."/>
        </authorList>
    </citation>
    <scope>NUCLEOTIDE SEQUENCE [LARGE SCALE GENOMIC DNA]</scope>
    <source>
        <strain evidence="3">cv. BTx623</strain>
    </source>
</reference>
<protein>
    <submittedName>
        <fullName evidence="2">Uncharacterized protein</fullName>
    </submittedName>
</protein>
<proteinExistence type="predicted"/>
<dbReference type="Proteomes" id="UP000000768">
    <property type="component" value="Chromosome 3"/>
</dbReference>
<evidence type="ECO:0000256" key="1">
    <source>
        <dbReference type="SAM" id="MobiDB-lite"/>
    </source>
</evidence>
<organism evidence="2 3">
    <name type="scientific">Sorghum bicolor</name>
    <name type="common">Sorghum</name>
    <name type="synonym">Sorghum vulgare</name>
    <dbReference type="NCBI Taxonomy" id="4558"/>
    <lineage>
        <taxon>Eukaryota</taxon>
        <taxon>Viridiplantae</taxon>
        <taxon>Streptophyta</taxon>
        <taxon>Embryophyta</taxon>
        <taxon>Tracheophyta</taxon>
        <taxon>Spermatophyta</taxon>
        <taxon>Magnoliopsida</taxon>
        <taxon>Liliopsida</taxon>
        <taxon>Poales</taxon>
        <taxon>Poaceae</taxon>
        <taxon>PACMAD clade</taxon>
        <taxon>Panicoideae</taxon>
        <taxon>Andropogonodae</taxon>
        <taxon>Andropogoneae</taxon>
        <taxon>Sorghinae</taxon>
        <taxon>Sorghum</taxon>
    </lineage>
</organism>
<dbReference type="EMBL" id="CM000762">
    <property type="protein sequence ID" value="KXG32006.1"/>
    <property type="molecule type" value="Genomic_DNA"/>
</dbReference>
<accession>A0A1B6Q249</accession>
<reference evidence="2 3" key="1">
    <citation type="journal article" date="2009" name="Nature">
        <title>The Sorghum bicolor genome and the diversification of grasses.</title>
        <authorList>
            <person name="Paterson A.H."/>
            <person name="Bowers J.E."/>
            <person name="Bruggmann R."/>
            <person name="Dubchak I."/>
            <person name="Grimwood J."/>
            <person name="Gundlach H."/>
            <person name="Haberer G."/>
            <person name="Hellsten U."/>
            <person name="Mitros T."/>
            <person name="Poliakov A."/>
            <person name="Schmutz J."/>
            <person name="Spannagl M."/>
            <person name="Tang H."/>
            <person name="Wang X."/>
            <person name="Wicker T."/>
            <person name="Bharti A.K."/>
            <person name="Chapman J."/>
            <person name="Feltus F.A."/>
            <person name="Gowik U."/>
            <person name="Grigoriev I.V."/>
            <person name="Lyons E."/>
            <person name="Maher C.A."/>
            <person name="Martis M."/>
            <person name="Narechania A."/>
            <person name="Otillar R.P."/>
            <person name="Penning B.W."/>
            <person name="Salamov A.A."/>
            <person name="Wang Y."/>
            <person name="Zhang L."/>
            <person name="Carpita N.C."/>
            <person name="Freeling M."/>
            <person name="Gingle A.R."/>
            <person name="Hash C.T."/>
            <person name="Keller B."/>
            <person name="Klein P."/>
            <person name="Kresovich S."/>
            <person name="McCann M.C."/>
            <person name="Ming R."/>
            <person name="Peterson D.G."/>
            <person name="Mehboob-ur-Rahman"/>
            <person name="Ware D."/>
            <person name="Westhoff P."/>
            <person name="Mayer K.F."/>
            <person name="Messing J."/>
            <person name="Rokhsar D.S."/>
        </authorList>
    </citation>
    <scope>NUCLEOTIDE SEQUENCE [LARGE SCALE GENOMIC DNA]</scope>
    <source>
        <strain evidence="3">cv. BTx623</strain>
    </source>
</reference>
<evidence type="ECO:0000313" key="2">
    <source>
        <dbReference type="EMBL" id="KXG32006.1"/>
    </source>
</evidence>
<feature type="compositionally biased region" description="Polar residues" evidence="1">
    <location>
        <begin position="36"/>
        <end position="54"/>
    </location>
</feature>
<feature type="region of interest" description="Disordered" evidence="1">
    <location>
        <begin position="1"/>
        <end position="82"/>
    </location>
</feature>
<evidence type="ECO:0000313" key="3">
    <source>
        <dbReference type="Proteomes" id="UP000000768"/>
    </source>
</evidence>